<dbReference type="EMBL" id="JARVQW010000001">
    <property type="protein sequence ID" value="MDH2304673.1"/>
    <property type="molecule type" value="Genomic_DNA"/>
</dbReference>
<gene>
    <name evidence="1" type="ORF">QDQ51_04475</name>
</gene>
<dbReference type="AlphaFoldDB" id="A0AB35L6C5"/>
<reference evidence="1" key="1">
    <citation type="submission" date="2023-04" db="EMBL/GenBank/DDBJ databases">
        <authorList>
            <person name="Li W."/>
        </authorList>
    </citation>
    <scope>NUCLEOTIDE SEQUENCE</scope>
    <source>
        <strain evidence="1">QITACRE101</strain>
    </source>
</reference>
<comment type="caution">
    <text evidence="1">The sequence shown here is derived from an EMBL/GenBank/DDBJ whole genome shotgun (WGS) entry which is preliminary data.</text>
</comment>
<protein>
    <submittedName>
        <fullName evidence="1">Uncharacterized protein</fullName>
    </submittedName>
</protein>
<dbReference type="RefSeq" id="WP_109913314.1">
    <property type="nucleotide sequence ID" value="NZ_BGMI01000036.1"/>
</dbReference>
<reference evidence="1" key="2">
    <citation type="submission" date="2023-10" db="EMBL/GenBank/DDBJ databases">
        <title>Analysis of Resistance Genes of Carbapenem-resistant Providencia rettgeri.</title>
        <authorList>
            <person name="Liu M."/>
        </authorList>
    </citation>
    <scope>NUCLEOTIDE SEQUENCE</scope>
    <source>
        <strain evidence="1">QITACRE101</strain>
    </source>
</reference>
<proteinExistence type="predicted"/>
<organism evidence="1 2">
    <name type="scientific">Providencia rettgeri</name>
    <dbReference type="NCBI Taxonomy" id="587"/>
    <lineage>
        <taxon>Bacteria</taxon>
        <taxon>Pseudomonadati</taxon>
        <taxon>Pseudomonadota</taxon>
        <taxon>Gammaproteobacteria</taxon>
        <taxon>Enterobacterales</taxon>
        <taxon>Morganellaceae</taxon>
        <taxon>Providencia</taxon>
    </lineage>
</organism>
<sequence>MSKFIVNGVYDLSHAYVVDPIPNVKYLVNVSLNVNGMNAMIGIDAVSNDLKNKTIDEIGRLAYQQFLASTRCD</sequence>
<dbReference type="Proteomes" id="UP001162044">
    <property type="component" value="Unassembled WGS sequence"/>
</dbReference>
<name>A0AB35L6C5_PRORE</name>
<evidence type="ECO:0000313" key="1">
    <source>
        <dbReference type="EMBL" id="MDH2304673.1"/>
    </source>
</evidence>
<accession>A0AB35L6C5</accession>
<evidence type="ECO:0000313" key="2">
    <source>
        <dbReference type="Proteomes" id="UP001162044"/>
    </source>
</evidence>
<dbReference type="GeneID" id="89489876"/>